<protein>
    <submittedName>
        <fullName evidence="1">Uncharacterized protein</fullName>
    </submittedName>
</protein>
<evidence type="ECO:0000313" key="2">
    <source>
        <dbReference type="Proteomes" id="UP001227268"/>
    </source>
</evidence>
<evidence type="ECO:0000313" key="1">
    <source>
        <dbReference type="EMBL" id="KAJ9098674.1"/>
    </source>
</evidence>
<keyword evidence="2" id="KW-1185">Reference proteome</keyword>
<comment type="caution">
    <text evidence="1">The sequence shown here is derived from an EMBL/GenBank/DDBJ whole genome shotgun (WGS) entry which is preliminary data.</text>
</comment>
<reference evidence="1" key="1">
    <citation type="submission" date="2023-04" db="EMBL/GenBank/DDBJ databases">
        <title>Draft Genome sequencing of Naganishia species isolated from polar environments using Oxford Nanopore Technology.</title>
        <authorList>
            <person name="Leo P."/>
            <person name="Venkateswaran K."/>
        </authorList>
    </citation>
    <scope>NUCLEOTIDE SEQUENCE</scope>
    <source>
        <strain evidence="1">MNA-CCFEE 5423</strain>
    </source>
</reference>
<name>A0ACC2VHM5_9TREE</name>
<organism evidence="1 2">
    <name type="scientific">Naganishia friedmannii</name>
    <dbReference type="NCBI Taxonomy" id="89922"/>
    <lineage>
        <taxon>Eukaryota</taxon>
        <taxon>Fungi</taxon>
        <taxon>Dikarya</taxon>
        <taxon>Basidiomycota</taxon>
        <taxon>Agaricomycotina</taxon>
        <taxon>Tremellomycetes</taxon>
        <taxon>Filobasidiales</taxon>
        <taxon>Filobasidiaceae</taxon>
        <taxon>Naganishia</taxon>
    </lineage>
</organism>
<dbReference type="EMBL" id="JASBWT010000014">
    <property type="protein sequence ID" value="KAJ9098674.1"/>
    <property type="molecule type" value="Genomic_DNA"/>
</dbReference>
<dbReference type="Proteomes" id="UP001227268">
    <property type="component" value="Unassembled WGS sequence"/>
</dbReference>
<sequence>MPPAPTTRTSRPSSLYSSGPASSSKKRSSVSPADISQMQQQQGKPPKKSASPNKVRALATTIHCQQKINVVVPPKARLIRTQNRLLFEDEYHDEVAEYMHSMESSTLASAELMDMQPELQWYMRPFLVDFLIEIHQQFRLRPEVLYLAMNIVDRYVSKRVVYKKHYQLVGCAALWIAAKFEDAKDRVPTVRELADMCCKAYDETAFIQMEGHVLQTIGWTIGHPTAEAWMRMACMGNDKEDTRTQHIARFLMEITLFHREFVGVKPSVLAAGSLMVARFICGLHRHPLHRDEEDTIKVARLLDICLGEHLKDVSQIVIDKYAPVYYSHASVIVREWYQTGRRWVYITMPPPISPASSLTAPGLISSWSSRRFDINSSPNSATYSSCASSECGDDGPRTPITPGVAITDPFIDANIIAVANAAGIAVPRIGIPAMNEQKENMVPRVYHVKMPSQQKHNGTSIMHPTTTQQYALPVHRHALHPVQQQAASVLPKALRRLSG</sequence>
<gene>
    <name evidence="1" type="ORF">QFC21_004322</name>
</gene>
<accession>A0ACC2VHM5</accession>
<proteinExistence type="predicted"/>